<dbReference type="EMBL" id="LN885086">
    <property type="protein sequence ID" value="CUQ64987.1"/>
    <property type="molecule type" value="Genomic_DNA"/>
</dbReference>
<proteinExistence type="predicted"/>
<feature type="region of interest" description="Disordered" evidence="1">
    <location>
        <begin position="33"/>
        <end position="58"/>
    </location>
</feature>
<name>A0A0S4KRR4_9BACT</name>
<evidence type="ECO:0000313" key="3">
    <source>
        <dbReference type="Proteomes" id="UP000066284"/>
    </source>
</evidence>
<dbReference type="Proteomes" id="UP000066284">
    <property type="component" value="Chromosome 1"/>
</dbReference>
<dbReference type="AlphaFoldDB" id="A0A0S4KRR4"/>
<evidence type="ECO:0000256" key="1">
    <source>
        <dbReference type="SAM" id="MobiDB-lite"/>
    </source>
</evidence>
<organism evidence="2 3">
    <name type="scientific">Candidatus Nitrospira inopinata</name>
    <dbReference type="NCBI Taxonomy" id="1715989"/>
    <lineage>
        <taxon>Bacteria</taxon>
        <taxon>Pseudomonadati</taxon>
        <taxon>Nitrospirota</taxon>
        <taxon>Nitrospiria</taxon>
        <taxon>Nitrospirales</taxon>
        <taxon>Nitrospiraceae</taxon>
        <taxon>Nitrospira</taxon>
    </lineage>
</organism>
<keyword evidence="3" id="KW-1185">Reference proteome</keyword>
<sequence length="58" mass="6332">MVSGNPPVAFRWLPRAVVIGLASDGRAYWHRGSQARTSNLHPDPATEGTPFRSLATEE</sequence>
<dbReference type="KEGG" id="nio:NITINOP_0010"/>
<evidence type="ECO:0000313" key="2">
    <source>
        <dbReference type="EMBL" id="CUQ64987.1"/>
    </source>
</evidence>
<gene>
    <name evidence="2" type="ORF">NITINOP_0010</name>
</gene>
<reference evidence="3" key="1">
    <citation type="submission" date="2015-09" db="EMBL/GenBank/DDBJ databases">
        <authorList>
            <person name="Daims H."/>
        </authorList>
    </citation>
    <scope>NUCLEOTIDE SEQUENCE [LARGE SCALE GENOMIC DNA]</scope>
</reference>
<protein>
    <submittedName>
        <fullName evidence="2">Uncharacterized protein</fullName>
    </submittedName>
</protein>
<accession>A0A0S4KRR4</accession>